<comment type="catalytic activity">
    <reaction evidence="1">
        <text>S-ubiquitinyl-[E2 ubiquitin-conjugating enzyme]-L-cysteine + [acceptor protein]-L-lysine = [E2 ubiquitin-conjugating enzyme]-L-cysteine + N(6)-ubiquitinyl-[acceptor protein]-L-lysine.</text>
        <dbReference type="EC" id="2.3.2.27"/>
    </reaction>
</comment>
<comment type="caution">
    <text evidence="11">The sequence shown here is derived from an EMBL/GenBank/DDBJ whole genome shotgun (WGS) entry which is preliminary data.</text>
</comment>
<feature type="region of interest" description="Disordered" evidence="9">
    <location>
        <begin position="1"/>
        <end position="82"/>
    </location>
</feature>
<keyword evidence="12" id="KW-1185">Reference proteome</keyword>
<feature type="compositionally biased region" description="Polar residues" evidence="9">
    <location>
        <begin position="43"/>
        <end position="72"/>
    </location>
</feature>
<dbReference type="InterPro" id="IPR013083">
    <property type="entry name" value="Znf_RING/FYVE/PHD"/>
</dbReference>
<gene>
    <name evidence="11" type="ORF">EJB05_33445</name>
</gene>
<dbReference type="GO" id="GO:0061630">
    <property type="term" value="F:ubiquitin protein ligase activity"/>
    <property type="evidence" value="ECO:0007669"/>
    <property type="project" value="UniProtKB-EC"/>
</dbReference>
<evidence type="ECO:0000256" key="8">
    <source>
        <dbReference type="PROSITE-ProRule" id="PRU00175"/>
    </source>
</evidence>
<dbReference type="OrthoDB" id="8062037at2759"/>
<evidence type="ECO:0000313" key="12">
    <source>
        <dbReference type="Proteomes" id="UP000324897"/>
    </source>
</evidence>
<evidence type="ECO:0000313" key="11">
    <source>
        <dbReference type="EMBL" id="TVU17409.1"/>
    </source>
</evidence>
<organism evidence="11 12">
    <name type="scientific">Eragrostis curvula</name>
    <name type="common">weeping love grass</name>
    <dbReference type="NCBI Taxonomy" id="38414"/>
    <lineage>
        <taxon>Eukaryota</taxon>
        <taxon>Viridiplantae</taxon>
        <taxon>Streptophyta</taxon>
        <taxon>Embryophyta</taxon>
        <taxon>Tracheophyta</taxon>
        <taxon>Spermatophyta</taxon>
        <taxon>Magnoliopsida</taxon>
        <taxon>Liliopsida</taxon>
        <taxon>Poales</taxon>
        <taxon>Poaceae</taxon>
        <taxon>PACMAD clade</taxon>
        <taxon>Chloridoideae</taxon>
        <taxon>Eragrostideae</taxon>
        <taxon>Eragrostidinae</taxon>
        <taxon>Eragrostis</taxon>
    </lineage>
</organism>
<dbReference type="InterPro" id="IPR045191">
    <property type="entry name" value="MBR1/2-like"/>
</dbReference>
<feature type="compositionally biased region" description="Polar residues" evidence="9">
    <location>
        <begin position="210"/>
        <end position="222"/>
    </location>
</feature>
<dbReference type="Proteomes" id="UP000324897">
    <property type="component" value="Chromosome 7"/>
</dbReference>
<dbReference type="PROSITE" id="PS50089">
    <property type="entry name" value="ZF_RING_2"/>
    <property type="match status" value="1"/>
</dbReference>
<evidence type="ECO:0000256" key="4">
    <source>
        <dbReference type="ARBA" id="ARBA00022723"/>
    </source>
</evidence>
<dbReference type="PANTHER" id="PTHR22937">
    <property type="entry name" value="E3 UBIQUITIN-PROTEIN LIGASE RNF165"/>
    <property type="match status" value="1"/>
</dbReference>
<evidence type="ECO:0000256" key="2">
    <source>
        <dbReference type="ARBA" id="ARBA00012483"/>
    </source>
</evidence>
<protein>
    <recommendedName>
        <fullName evidence="2">RING-type E3 ubiquitin transferase</fullName>
        <ecNumber evidence="2">2.3.2.27</ecNumber>
    </recommendedName>
</protein>
<keyword evidence="5 8" id="KW-0863">Zinc-finger</keyword>
<dbReference type="InterPro" id="IPR001841">
    <property type="entry name" value="Znf_RING"/>
</dbReference>
<keyword evidence="7" id="KW-0862">Zinc</keyword>
<proteinExistence type="predicted"/>
<feature type="domain" description="RING-type" evidence="10">
    <location>
        <begin position="477"/>
        <end position="518"/>
    </location>
</feature>
<dbReference type="AlphaFoldDB" id="A0A5J9U135"/>
<evidence type="ECO:0000256" key="7">
    <source>
        <dbReference type="ARBA" id="ARBA00022833"/>
    </source>
</evidence>
<dbReference type="EC" id="2.3.2.27" evidence="2"/>
<dbReference type="SMART" id="SM00184">
    <property type="entry name" value="RING"/>
    <property type="match status" value="1"/>
</dbReference>
<evidence type="ECO:0000256" key="9">
    <source>
        <dbReference type="SAM" id="MobiDB-lite"/>
    </source>
</evidence>
<dbReference type="GO" id="GO:0008270">
    <property type="term" value="F:zinc ion binding"/>
    <property type="evidence" value="ECO:0007669"/>
    <property type="project" value="UniProtKB-KW"/>
</dbReference>
<evidence type="ECO:0000256" key="3">
    <source>
        <dbReference type="ARBA" id="ARBA00022679"/>
    </source>
</evidence>
<evidence type="ECO:0000256" key="6">
    <source>
        <dbReference type="ARBA" id="ARBA00022786"/>
    </source>
</evidence>
<keyword evidence="4" id="KW-0479">Metal-binding</keyword>
<dbReference type="CDD" id="cd16469">
    <property type="entry name" value="RING-H2_RNF24-like"/>
    <property type="match status" value="1"/>
</dbReference>
<keyword evidence="6" id="KW-0833">Ubl conjugation pathway</keyword>
<dbReference type="PANTHER" id="PTHR22937:SF65">
    <property type="entry name" value="E3 UBIQUITIN-PROTEIN LIGASE ARK2C"/>
    <property type="match status" value="1"/>
</dbReference>
<accession>A0A5J9U135</accession>
<name>A0A5J9U135_9POAL</name>
<evidence type="ECO:0000256" key="1">
    <source>
        <dbReference type="ARBA" id="ARBA00000900"/>
    </source>
</evidence>
<dbReference type="SUPFAM" id="SSF57850">
    <property type="entry name" value="RING/U-box"/>
    <property type="match status" value="1"/>
</dbReference>
<feature type="region of interest" description="Disordered" evidence="9">
    <location>
        <begin position="185"/>
        <end position="222"/>
    </location>
</feature>
<keyword evidence="3" id="KW-0808">Transferase</keyword>
<dbReference type="Gene3D" id="3.30.40.10">
    <property type="entry name" value="Zinc/RING finger domain, C3HC4 (zinc finger)"/>
    <property type="match status" value="1"/>
</dbReference>
<sequence>MAGHHHNNSQIPRIDHVNQLHNEPSPFGPKLFMHPRRDAPNGVISSGYGSATVRSNDLSSSSYAGPSQQNGTPGALHGSYAGYPHTGSSSSIYDPRLTALSYPHRPEDNFILNPSMDDRRIAQKRRNPIIHPMDGASVGSYYAASSSNSQFSQHMPPNPIPAPEFCPPRVPSNFSSSRWSDHHFGDHGGSLRNVRGRHDHSSIHLGHSPAVSSHGSTHHANANAPSLSTAIQQDRAPFSIPPRVVPPGIGESTSMAFRERPYYPPPQRTNISAPVASLPGSSDSMPFVHGGYAPSSVSHNTIRTYPAPAFATSSNSGAISYEPAIPSYHPAAPSYLPASSAASSSVQPFHAEPAATLRHLGHAALGHSGSARSRRSRDTYHGFHPLMIEEDNLGRSAAERFMMLDQLVIHESREANDPHWDMRLDIDDMSYEELLALEERIGNVNTGLADEKISGCVMEVACCSSSRLQDDKDNTSCIICLEEYKLKDFLGSLKCGHDFHADCIKKWLQVKNACPVCKAAAVDDSGGTK</sequence>
<evidence type="ECO:0000256" key="5">
    <source>
        <dbReference type="ARBA" id="ARBA00022771"/>
    </source>
</evidence>
<dbReference type="Pfam" id="PF13639">
    <property type="entry name" value="zf-RING_2"/>
    <property type="match status" value="1"/>
</dbReference>
<evidence type="ECO:0000259" key="10">
    <source>
        <dbReference type="PROSITE" id="PS50089"/>
    </source>
</evidence>
<dbReference type="Gramene" id="TVU17409">
    <property type="protein sequence ID" value="TVU17409"/>
    <property type="gene ID" value="EJB05_33445"/>
</dbReference>
<dbReference type="EMBL" id="RWGY01000029">
    <property type="protein sequence ID" value="TVU17409.1"/>
    <property type="molecule type" value="Genomic_DNA"/>
</dbReference>
<reference evidence="11 12" key="1">
    <citation type="journal article" date="2019" name="Sci. Rep.">
        <title>A high-quality genome of Eragrostis curvula grass provides insights into Poaceae evolution and supports new strategies to enhance forage quality.</title>
        <authorList>
            <person name="Carballo J."/>
            <person name="Santos B.A.C.M."/>
            <person name="Zappacosta D."/>
            <person name="Garbus I."/>
            <person name="Selva J.P."/>
            <person name="Gallo C.A."/>
            <person name="Diaz A."/>
            <person name="Albertini E."/>
            <person name="Caccamo M."/>
            <person name="Echenique V."/>
        </authorList>
    </citation>
    <scope>NUCLEOTIDE SEQUENCE [LARGE SCALE GENOMIC DNA]</scope>
    <source>
        <strain evidence="12">cv. Victoria</strain>
        <tissue evidence="11">Leaf</tissue>
    </source>
</reference>